<dbReference type="OrthoDB" id="5807000at2"/>
<dbReference type="InterPro" id="IPR008969">
    <property type="entry name" value="CarboxyPept-like_regulatory"/>
</dbReference>
<sequence>MNKHYFSRLLSLLLVLFISSCGGGGDSSDASPNSRKKGTVYGVVFDAPVSGSKVTVWEFKDGTVGRNLGSAVTDQLGNYEVEVTSASMPIYVEALGGAYRDPITSEVITVSNGKSLTMSSVANYQEGVTQPIMVTPLTHMVSGLTEFNVQAGVSASSAINDALERFESMYGFDVNEIKPIDITQGGQSSYAQSGHKYGALLTAYSSFSGDLINKYPSDESRTLYTSMHLSDIQYRDIRADGVLDGQEVDGNGVAKKMNFGQVDITADIYTNDLSQHTLIVVNNPDLNLSGTSAEDYQEFATQLNILGTSSDTSGVVAPRDMKPIDETPPEISREGGNVLAGADQITLAISDDVGVNDVTVS</sequence>
<reference evidence="2 3" key="2">
    <citation type="submission" date="2014-09" db="EMBL/GenBank/DDBJ databases">
        <authorList>
            <consortium name="NBRP consortium"/>
            <person name="Sawabe T."/>
            <person name="Meirelles P."/>
            <person name="Nakanishi M."/>
            <person name="Sayaka M."/>
            <person name="Hattori M."/>
            <person name="Ohkuma M."/>
        </authorList>
    </citation>
    <scope>NUCLEOTIDE SEQUENCE [LARGE SCALE GENOMIC DNA]</scope>
    <source>
        <strain evidence="3">JCM19235</strain>
    </source>
</reference>
<feature type="chain" id="PRO_5001863994" evidence="1">
    <location>
        <begin position="25"/>
        <end position="361"/>
    </location>
</feature>
<feature type="signal peptide" evidence="1">
    <location>
        <begin position="1"/>
        <end position="24"/>
    </location>
</feature>
<gene>
    <name evidence="2" type="ORF">JCM19235_2892</name>
</gene>
<dbReference type="STRING" id="990268.JCM19235_2892"/>
<dbReference type="AlphaFoldDB" id="A0A090SS53"/>
<keyword evidence="1" id="KW-0732">Signal</keyword>
<dbReference type="Proteomes" id="UP000029228">
    <property type="component" value="Unassembled WGS sequence"/>
</dbReference>
<dbReference type="PROSITE" id="PS51257">
    <property type="entry name" value="PROKAR_LIPOPROTEIN"/>
    <property type="match status" value="1"/>
</dbReference>
<evidence type="ECO:0000313" key="3">
    <source>
        <dbReference type="Proteomes" id="UP000029228"/>
    </source>
</evidence>
<dbReference type="SUPFAM" id="SSF49464">
    <property type="entry name" value="Carboxypeptidase regulatory domain-like"/>
    <property type="match status" value="1"/>
</dbReference>
<evidence type="ECO:0000313" key="2">
    <source>
        <dbReference type="EMBL" id="GAL22197.1"/>
    </source>
</evidence>
<evidence type="ECO:0000256" key="1">
    <source>
        <dbReference type="SAM" id="SignalP"/>
    </source>
</evidence>
<organism evidence="2 3">
    <name type="scientific">Vibrio maritimus</name>
    <dbReference type="NCBI Taxonomy" id="990268"/>
    <lineage>
        <taxon>Bacteria</taxon>
        <taxon>Pseudomonadati</taxon>
        <taxon>Pseudomonadota</taxon>
        <taxon>Gammaproteobacteria</taxon>
        <taxon>Vibrionales</taxon>
        <taxon>Vibrionaceae</taxon>
        <taxon>Vibrio</taxon>
    </lineage>
</organism>
<proteinExistence type="predicted"/>
<protein>
    <submittedName>
        <fullName evidence="2">T1SS secreted agglutinin RTX</fullName>
    </submittedName>
</protein>
<keyword evidence="3" id="KW-1185">Reference proteome</keyword>
<comment type="caution">
    <text evidence="2">The sequence shown here is derived from an EMBL/GenBank/DDBJ whole genome shotgun (WGS) entry which is preliminary data.</text>
</comment>
<name>A0A090SS53_9VIBR</name>
<accession>A0A090SS53</accession>
<reference evidence="2 3" key="1">
    <citation type="submission" date="2014-09" db="EMBL/GenBank/DDBJ databases">
        <title>Vibrio maritimus JCM 19235. (C45) whole genome shotgun sequence.</title>
        <authorList>
            <person name="Sawabe T."/>
            <person name="Meirelles P."/>
            <person name="Nakanishi M."/>
            <person name="Sayaka M."/>
            <person name="Hattori M."/>
            <person name="Ohkuma M."/>
        </authorList>
    </citation>
    <scope>NUCLEOTIDE SEQUENCE [LARGE SCALE GENOMIC DNA]</scope>
    <source>
        <strain evidence="3">JCM19235</strain>
    </source>
</reference>
<dbReference type="EMBL" id="BBMR01000012">
    <property type="protein sequence ID" value="GAL22197.1"/>
    <property type="molecule type" value="Genomic_DNA"/>
</dbReference>